<dbReference type="PROSITE" id="PS01331">
    <property type="entry name" value="THYMIDYLATE_KINASE"/>
    <property type="match status" value="1"/>
</dbReference>
<evidence type="ECO:0000256" key="4">
    <source>
        <dbReference type="ARBA" id="ARBA00022679"/>
    </source>
</evidence>
<dbReference type="GO" id="GO:0006235">
    <property type="term" value="P:dTTP biosynthetic process"/>
    <property type="evidence" value="ECO:0007669"/>
    <property type="project" value="UniProtKB-UniRule"/>
</dbReference>
<comment type="catalytic activity">
    <reaction evidence="9 11">
        <text>dTMP + ATP = dTDP + ADP</text>
        <dbReference type="Rhea" id="RHEA:13517"/>
        <dbReference type="ChEBI" id="CHEBI:30616"/>
        <dbReference type="ChEBI" id="CHEBI:58369"/>
        <dbReference type="ChEBI" id="CHEBI:63528"/>
        <dbReference type="ChEBI" id="CHEBI:456216"/>
        <dbReference type="EC" id="2.7.4.9"/>
    </reaction>
</comment>
<keyword evidence="5 11" id="KW-0545">Nucleotide biosynthesis</keyword>
<keyword evidence="8 11" id="KW-0067">ATP-binding</keyword>
<protein>
    <recommendedName>
        <fullName evidence="3 11">Thymidylate kinase</fullName>
        <ecNumber evidence="2 11">2.7.4.9</ecNumber>
    </recommendedName>
    <alternativeName>
        <fullName evidence="11">dTMP kinase</fullName>
    </alternativeName>
</protein>
<dbReference type="InterPro" id="IPR018094">
    <property type="entry name" value="Thymidylate_kinase"/>
</dbReference>
<dbReference type="SUPFAM" id="SSF52540">
    <property type="entry name" value="P-loop containing nucleoside triphosphate hydrolases"/>
    <property type="match status" value="1"/>
</dbReference>
<dbReference type="Proteomes" id="UP000285138">
    <property type="component" value="Unassembled WGS sequence"/>
</dbReference>
<dbReference type="HAMAP" id="MF_00165">
    <property type="entry name" value="Thymidylate_kinase"/>
    <property type="match status" value="1"/>
</dbReference>
<sequence>MKKGIFITIEGIDGAGKTTQAKKLADYLEDKEISYLCTREPGGTPTGDKIREILLDKENHNLCGKTEVLLYAAARAQLVEEVVRPALERGIMVISDRYIDSSIAYQAFGQGENPDFIRRVNEEATGSLYPDLTLVLDLDPEEGLDRLRERLTRMNTEQDRIESKKIEYHQRVRQGYLFVARLQEERVKVIQAGRDEEIIHQEIISQVEELLTKKGLFVEG</sequence>
<proteinExistence type="inferred from homology"/>
<dbReference type="NCBIfam" id="TIGR00041">
    <property type="entry name" value="DTMP_kinase"/>
    <property type="match status" value="1"/>
</dbReference>
<dbReference type="AlphaFoldDB" id="A0A424YEK6"/>
<dbReference type="InterPro" id="IPR027417">
    <property type="entry name" value="P-loop_NTPase"/>
</dbReference>
<keyword evidence="6 11" id="KW-0547">Nucleotide-binding</keyword>
<evidence type="ECO:0000256" key="9">
    <source>
        <dbReference type="ARBA" id="ARBA00048743"/>
    </source>
</evidence>
<evidence type="ECO:0000256" key="2">
    <source>
        <dbReference type="ARBA" id="ARBA00012980"/>
    </source>
</evidence>
<dbReference type="Gene3D" id="3.40.50.300">
    <property type="entry name" value="P-loop containing nucleotide triphosphate hydrolases"/>
    <property type="match status" value="1"/>
</dbReference>
<evidence type="ECO:0000256" key="3">
    <source>
        <dbReference type="ARBA" id="ARBA00017144"/>
    </source>
</evidence>
<feature type="binding site" evidence="11">
    <location>
        <begin position="11"/>
        <end position="18"/>
    </location>
    <ligand>
        <name>ATP</name>
        <dbReference type="ChEBI" id="CHEBI:30616"/>
    </ligand>
</feature>
<dbReference type="FunFam" id="3.40.50.300:FF:000225">
    <property type="entry name" value="Thymidylate kinase"/>
    <property type="match status" value="1"/>
</dbReference>
<evidence type="ECO:0000259" key="12">
    <source>
        <dbReference type="Pfam" id="PF02223"/>
    </source>
</evidence>
<gene>
    <name evidence="11" type="primary">tmk</name>
    <name evidence="13" type="ORF">D5R97_05215</name>
</gene>
<evidence type="ECO:0000313" key="14">
    <source>
        <dbReference type="Proteomes" id="UP000285138"/>
    </source>
</evidence>
<name>A0A424YEK6_9FIRM</name>
<dbReference type="GO" id="GO:0004798">
    <property type="term" value="F:dTMP kinase activity"/>
    <property type="evidence" value="ECO:0007669"/>
    <property type="project" value="UniProtKB-UniRule"/>
</dbReference>
<evidence type="ECO:0000256" key="7">
    <source>
        <dbReference type="ARBA" id="ARBA00022777"/>
    </source>
</evidence>
<dbReference type="GO" id="GO:0006227">
    <property type="term" value="P:dUDP biosynthetic process"/>
    <property type="evidence" value="ECO:0007669"/>
    <property type="project" value="TreeGrafter"/>
</dbReference>
<comment type="caution">
    <text evidence="13">The sequence shown here is derived from an EMBL/GenBank/DDBJ whole genome shotgun (WGS) entry which is preliminary data.</text>
</comment>
<organism evidence="13 14">
    <name type="scientific">Candidatus Syntrophonatronum acetioxidans</name>
    <dbReference type="NCBI Taxonomy" id="1795816"/>
    <lineage>
        <taxon>Bacteria</taxon>
        <taxon>Bacillati</taxon>
        <taxon>Bacillota</taxon>
        <taxon>Clostridia</taxon>
        <taxon>Eubacteriales</taxon>
        <taxon>Syntrophomonadaceae</taxon>
        <taxon>Candidatus Syntrophonatronum</taxon>
    </lineage>
</organism>
<comment type="similarity">
    <text evidence="1 11">Belongs to the thymidylate kinase family.</text>
</comment>
<evidence type="ECO:0000256" key="6">
    <source>
        <dbReference type="ARBA" id="ARBA00022741"/>
    </source>
</evidence>
<dbReference type="GO" id="GO:0005829">
    <property type="term" value="C:cytosol"/>
    <property type="evidence" value="ECO:0007669"/>
    <property type="project" value="TreeGrafter"/>
</dbReference>
<dbReference type="Pfam" id="PF02223">
    <property type="entry name" value="Thymidylate_kin"/>
    <property type="match status" value="1"/>
</dbReference>
<accession>A0A424YEK6</accession>
<evidence type="ECO:0000256" key="5">
    <source>
        <dbReference type="ARBA" id="ARBA00022727"/>
    </source>
</evidence>
<dbReference type="InterPro" id="IPR039430">
    <property type="entry name" value="Thymidylate_kin-like_dom"/>
</dbReference>
<reference evidence="13 14" key="1">
    <citation type="submission" date="2018-08" db="EMBL/GenBank/DDBJ databases">
        <title>The metabolism and importance of syntrophic acetate oxidation coupled to methane or sulfide production in haloalkaline environments.</title>
        <authorList>
            <person name="Timmers P.H.A."/>
            <person name="Vavourakis C.D."/>
            <person name="Sorokin D.Y."/>
            <person name="Sinninghe Damste J.S."/>
            <person name="Muyzer G."/>
            <person name="Stams A.J.M."/>
            <person name="Plugge C.M."/>
        </authorList>
    </citation>
    <scope>NUCLEOTIDE SEQUENCE [LARGE SCALE GENOMIC DNA]</scope>
    <source>
        <strain evidence="13">MSAO_Bac1</strain>
    </source>
</reference>
<dbReference type="GO" id="GO:0005524">
    <property type="term" value="F:ATP binding"/>
    <property type="evidence" value="ECO:0007669"/>
    <property type="project" value="UniProtKB-UniRule"/>
</dbReference>
<evidence type="ECO:0000256" key="10">
    <source>
        <dbReference type="ARBA" id="ARBA00057735"/>
    </source>
</evidence>
<evidence type="ECO:0000256" key="8">
    <source>
        <dbReference type="ARBA" id="ARBA00022840"/>
    </source>
</evidence>
<evidence type="ECO:0000256" key="1">
    <source>
        <dbReference type="ARBA" id="ARBA00009776"/>
    </source>
</evidence>
<keyword evidence="4 11" id="KW-0808">Transferase</keyword>
<feature type="domain" description="Thymidylate kinase-like" evidence="12">
    <location>
        <begin position="9"/>
        <end position="203"/>
    </location>
</feature>
<dbReference type="EC" id="2.7.4.9" evidence="2 11"/>
<dbReference type="CDD" id="cd01672">
    <property type="entry name" value="TMPK"/>
    <property type="match status" value="1"/>
</dbReference>
<dbReference type="PANTHER" id="PTHR10344">
    <property type="entry name" value="THYMIDYLATE KINASE"/>
    <property type="match status" value="1"/>
</dbReference>
<dbReference type="InterPro" id="IPR018095">
    <property type="entry name" value="Thymidylate_kin_CS"/>
</dbReference>
<dbReference type="PANTHER" id="PTHR10344:SF4">
    <property type="entry name" value="UMP-CMP KINASE 2, MITOCHONDRIAL"/>
    <property type="match status" value="1"/>
</dbReference>
<evidence type="ECO:0000256" key="11">
    <source>
        <dbReference type="HAMAP-Rule" id="MF_00165"/>
    </source>
</evidence>
<evidence type="ECO:0000313" key="13">
    <source>
        <dbReference type="EMBL" id="RQD75999.1"/>
    </source>
</evidence>
<dbReference type="GO" id="GO:0006233">
    <property type="term" value="P:dTDP biosynthetic process"/>
    <property type="evidence" value="ECO:0007669"/>
    <property type="project" value="InterPro"/>
</dbReference>
<dbReference type="EMBL" id="QZAA01000132">
    <property type="protein sequence ID" value="RQD75999.1"/>
    <property type="molecule type" value="Genomic_DNA"/>
</dbReference>
<keyword evidence="7 11" id="KW-0418">Kinase</keyword>
<comment type="function">
    <text evidence="10 11">Phosphorylation of dTMP to form dTDP in both de novo and salvage pathways of dTTP synthesis.</text>
</comment>